<comment type="subcellular location">
    <subcellularLocation>
        <location evidence="1">Nucleus</location>
    </subcellularLocation>
</comment>
<dbReference type="Gene3D" id="2.40.50.140">
    <property type="entry name" value="Nucleic acid-binding proteins"/>
    <property type="match status" value="1"/>
</dbReference>
<protein>
    <submittedName>
        <fullName evidence="4">Replication factor A3</fullName>
    </submittedName>
</protein>
<proteinExistence type="inferred from homology"/>
<dbReference type="PANTHER" id="PTHR15114:SF1">
    <property type="entry name" value="REPLICATION PROTEIN A 14 KDA SUBUNIT"/>
    <property type="match status" value="1"/>
</dbReference>
<comment type="caution">
    <text evidence="4">The sequence shown here is derived from an EMBL/GenBank/DDBJ whole genome shotgun (WGS) entry which is preliminary data.</text>
</comment>
<reference evidence="4 5" key="1">
    <citation type="journal article" date="2022" name="bioRxiv">
        <title>Genomics of Preaxostyla Flagellates Illuminates Evolutionary Transitions and the Path Towards Mitochondrial Loss.</title>
        <authorList>
            <person name="Novak L.V.F."/>
            <person name="Treitli S.C."/>
            <person name="Pyrih J."/>
            <person name="Halakuc P."/>
            <person name="Pipaliya S.V."/>
            <person name="Vacek V."/>
            <person name="Brzon O."/>
            <person name="Soukal P."/>
            <person name="Eme L."/>
            <person name="Dacks J.B."/>
            <person name="Karnkowska A."/>
            <person name="Elias M."/>
            <person name="Hampl V."/>
        </authorList>
    </citation>
    <scope>NUCLEOTIDE SEQUENCE [LARGE SCALE GENOMIC DNA]</scope>
    <source>
        <strain evidence="4">NAU3</strain>
        <tissue evidence="4">Gut</tissue>
    </source>
</reference>
<dbReference type="CDD" id="cd04479">
    <property type="entry name" value="RPA3"/>
    <property type="match status" value="1"/>
</dbReference>
<dbReference type="PANTHER" id="PTHR15114">
    <property type="entry name" value="REPLICATION PROTEIN A3"/>
    <property type="match status" value="1"/>
</dbReference>
<dbReference type="Proteomes" id="UP001281761">
    <property type="component" value="Unassembled WGS sequence"/>
</dbReference>
<comment type="similarity">
    <text evidence="2">Belongs to the replication factor A protein 3 family.</text>
</comment>
<evidence type="ECO:0000313" key="5">
    <source>
        <dbReference type="Proteomes" id="UP001281761"/>
    </source>
</evidence>
<evidence type="ECO:0000256" key="2">
    <source>
        <dbReference type="ARBA" id="ARBA00009761"/>
    </source>
</evidence>
<dbReference type="InterPro" id="IPR013970">
    <property type="entry name" value="Rfa2"/>
</dbReference>
<dbReference type="Pfam" id="PF08661">
    <property type="entry name" value="Rep_fac-A_3"/>
    <property type="match status" value="1"/>
</dbReference>
<name>A0ABQ9YF60_9EUKA</name>
<accession>A0ABQ9YF60</accession>
<evidence type="ECO:0000313" key="4">
    <source>
        <dbReference type="EMBL" id="KAK2962411.1"/>
    </source>
</evidence>
<keyword evidence="3" id="KW-0539">Nucleus</keyword>
<dbReference type="EMBL" id="JARBJD010000011">
    <property type="protein sequence ID" value="KAK2962411.1"/>
    <property type="molecule type" value="Genomic_DNA"/>
</dbReference>
<keyword evidence="5" id="KW-1185">Reference proteome</keyword>
<evidence type="ECO:0000256" key="1">
    <source>
        <dbReference type="ARBA" id="ARBA00004123"/>
    </source>
</evidence>
<organism evidence="4 5">
    <name type="scientific">Blattamonas nauphoetae</name>
    <dbReference type="NCBI Taxonomy" id="2049346"/>
    <lineage>
        <taxon>Eukaryota</taxon>
        <taxon>Metamonada</taxon>
        <taxon>Preaxostyla</taxon>
        <taxon>Oxymonadida</taxon>
        <taxon>Blattamonas</taxon>
    </lineage>
</organism>
<evidence type="ECO:0000256" key="3">
    <source>
        <dbReference type="ARBA" id="ARBA00023242"/>
    </source>
</evidence>
<gene>
    <name evidence="4" type="ORF">BLNAU_2654</name>
</gene>
<sequence length="116" mass="12939">MENEQVTEESTPRINGNLMPHYITKVVRVVGQVEKIFNQGNEPRYTLTTSDGVSVTVIQDEGSATPQTPYVEVVGTVINNVTIQEILLVDFGKDFDMKAYDQCVKLINGPFQSLFV</sequence>
<dbReference type="InterPro" id="IPR012340">
    <property type="entry name" value="NA-bd_OB-fold"/>
</dbReference>
<dbReference type="SUPFAM" id="SSF50249">
    <property type="entry name" value="Nucleic acid-binding proteins"/>
    <property type="match status" value="1"/>
</dbReference>